<evidence type="ECO:0000256" key="1">
    <source>
        <dbReference type="SAM" id="MobiDB-lite"/>
    </source>
</evidence>
<gene>
    <name evidence="2" type="ORF">Ciccas_014289</name>
</gene>
<name>A0ABD2PJ38_9PLAT</name>
<evidence type="ECO:0000313" key="3">
    <source>
        <dbReference type="Proteomes" id="UP001626550"/>
    </source>
</evidence>
<comment type="caution">
    <text evidence="2">The sequence shown here is derived from an EMBL/GenBank/DDBJ whole genome shotgun (WGS) entry which is preliminary data.</text>
</comment>
<reference evidence="2 3" key="1">
    <citation type="submission" date="2024-11" db="EMBL/GenBank/DDBJ databases">
        <title>Adaptive evolution of stress response genes in parasites aligns with host niche diversity.</title>
        <authorList>
            <person name="Hahn C."/>
            <person name="Resl P."/>
        </authorList>
    </citation>
    <scope>NUCLEOTIDE SEQUENCE [LARGE SCALE GENOMIC DNA]</scope>
    <source>
        <strain evidence="2">EGGRZ-B1_66</strain>
        <tissue evidence="2">Body</tissue>
    </source>
</reference>
<sequence length="167" mass="18034">MNFSAALGRDDAHSYIKSSDQGNHVLDMSLSGSGAGGGNSCWSAMKEILAQNTSPSSSNNSSNDSSSSSAQNRSLLQPGDQSPSFFYPSATENTSWRSSDSDATPQFPSQHDWQQPQRAVNSLLNANSWNFYPASSSAGPDNADYLNYYLKSEFCCLRQSKAYLSSN</sequence>
<accession>A0ABD2PJ38</accession>
<dbReference type="EMBL" id="JBJKFK010007976">
    <property type="protein sequence ID" value="KAL3307204.1"/>
    <property type="molecule type" value="Genomic_DNA"/>
</dbReference>
<proteinExistence type="predicted"/>
<keyword evidence="3" id="KW-1185">Reference proteome</keyword>
<evidence type="ECO:0000313" key="2">
    <source>
        <dbReference type="EMBL" id="KAL3307204.1"/>
    </source>
</evidence>
<feature type="compositionally biased region" description="Polar residues" evidence="1">
    <location>
        <begin position="79"/>
        <end position="115"/>
    </location>
</feature>
<feature type="compositionally biased region" description="Low complexity" evidence="1">
    <location>
        <begin position="52"/>
        <end position="74"/>
    </location>
</feature>
<organism evidence="2 3">
    <name type="scientific">Cichlidogyrus casuarinus</name>
    <dbReference type="NCBI Taxonomy" id="1844966"/>
    <lineage>
        <taxon>Eukaryota</taxon>
        <taxon>Metazoa</taxon>
        <taxon>Spiralia</taxon>
        <taxon>Lophotrochozoa</taxon>
        <taxon>Platyhelminthes</taxon>
        <taxon>Monogenea</taxon>
        <taxon>Monopisthocotylea</taxon>
        <taxon>Dactylogyridea</taxon>
        <taxon>Ancyrocephalidae</taxon>
        <taxon>Cichlidogyrus</taxon>
    </lineage>
</organism>
<feature type="region of interest" description="Disordered" evidence="1">
    <location>
        <begin position="51"/>
        <end position="115"/>
    </location>
</feature>
<protein>
    <submittedName>
        <fullName evidence="2">Uncharacterized protein</fullName>
    </submittedName>
</protein>
<dbReference type="AlphaFoldDB" id="A0ABD2PJ38"/>
<dbReference type="Proteomes" id="UP001626550">
    <property type="component" value="Unassembled WGS sequence"/>
</dbReference>